<feature type="chain" id="PRO_5046860565" description="ThuA-like domain-containing protein" evidence="1">
    <location>
        <begin position="29"/>
        <end position="114"/>
    </location>
</feature>
<keyword evidence="3" id="KW-1185">Reference proteome</keyword>
<dbReference type="Proteomes" id="UP001202961">
    <property type="component" value="Unassembled WGS sequence"/>
</dbReference>
<reference evidence="2 3" key="1">
    <citation type="journal article" date="2022" name="Syst. Appl. Microbiol.">
        <title>Rhodopirellula aestuarii sp. nov., a novel member of the genus Rhodopirellula isolated from brackish sediments collected in the Tagus River estuary, Portugal.</title>
        <authorList>
            <person name="Vitorino I.R."/>
            <person name="Klimek D."/>
            <person name="Calusinska M."/>
            <person name="Lobo-da-Cunha A."/>
            <person name="Vasconcelos V."/>
            <person name="Lage O.M."/>
        </authorList>
    </citation>
    <scope>NUCLEOTIDE SEQUENCE [LARGE SCALE GENOMIC DNA]</scope>
    <source>
        <strain evidence="2 3">ICT_H3.1</strain>
    </source>
</reference>
<keyword evidence="1" id="KW-0732">Signal</keyword>
<evidence type="ECO:0000256" key="1">
    <source>
        <dbReference type="SAM" id="SignalP"/>
    </source>
</evidence>
<dbReference type="RefSeq" id="WP_250931644.1">
    <property type="nucleotide sequence ID" value="NZ_JAMQBK010000065.1"/>
</dbReference>
<accession>A0ABT0U9V8</accession>
<feature type="signal peptide" evidence="1">
    <location>
        <begin position="1"/>
        <end position="28"/>
    </location>
</feature>
<protein>
    <recommendedName>
        <fullName evidence="4">ThuA-like domain-containing protein</fullName>
    </recommendedName>
</protein>
<comment type="caution">
    <text evidence="2">The sequence shown here is derived from an EMBL/GenBank/DDBJ whole genome shotgun (WGS) entry which is preliminary data.</text>
</comment>
<organism evidence="2 3">
    <name type="scientific">Aporhodopirellula aestuarii</name>
    <dbReference type="NCBI Taxonomy" id="2950107"/>
    <lineage>
        <taxon>Bacteria</taxon>
        <taxon>Pseudomonadati</taxon>
        <taxon>Planctomycetota</taxon>
        <taxon>Planctomycetia</taxon>
        <taxon>Pirellulales</taxon>
        <taxon>Pirellulaceae</taxon>
        <taxon>Aporhodopirellula</taxon>
    </lineage>
</organism>
<proteinExistence type="predicted"/>
<name>A0ABT0U9V8_9BACT</name>
<gene>
    <name evidence="2" type="ORF">NB063_24425</name>
</gene>
<evidence type="ECO:0000313" key="3">
    <source>
        <dbReference type="Proteomes" id="UP001202961"/>
    </source>
</evidence>
<dbReference type="EMBL" id="JAMQBK010000065">
    <property type="protein sequence ID" value="MCM2373774.1"/>
    <property type="molecule type" value="Genomic_DNA"/>
</dbReference>
<evidence type="ECO:0000313" key="2">
    <source>
        <dbReference type="EMBL" id="MCM2373774.1"/>
    </source>
</evidence>
<evidence type="ECO:0008006" key="4">
    <source>
        <dbReference type="Google" id="ProtNLM"/>
    </source>
</evidence>
<sequence>MKFPANSLAHLTLAFAISLSAVSGTVDADESAASPSKPLNVLLITSGCCHDYDFQSKSLQLAAEKAGVKAAWTVVSQGGKGTHAEIDFYDNADWAKGFDVVVHNECFAATTSPE</sequence>